<evidence type="ECO:0000313" key="2">
    <source>
        <dbReference type="EMBL" id="ODQ78455.1"/>
    </source>
</evidence>
<dbReference type="CDD" id="cd03443">
    <property type="entry name" value="PaaI_thioesterase"/>
    <property type="match status" value="1"/>
</dbReference>
<dbReference type="Pfam" id="PF03061">
    <property type="entry name" value="4HBT"/>
    <property type="match status" value="1"/>
</dbReference>
<dbReference type="InterPro" id="IPR006683">
    <property type="entry name" value="Thioestr_dom"/>
</dbReference>
<evidence type="ECO:0000313" key="3">
    <source>
        <dbReference type="Proteomes" id="UP000094336"/>
    </source>
</evidence>
<dbReference type="GO" id="GO:0005743">
    <property type="term" value="C:mitochondrial inner membrane"/>
    <property type="evidence" value="ECO:0007669"/>
    <property type="project" value="EnsemblFungi"/>
</dbReference>
<sequence>SHRIAKLHQDYHVGMGLLYGPSKLEIDPILFINKEARELTSFYHLGSNLVAAEDGKIHNGLLATLIDESLCVAGFPYLPAGKGVTAKLSINFHKQIKGDTTVVLNAKVAELKGRKCVIRGTIQEAGKSVILADAECILVQPKWFKYISKLQIF</sequence>
<dbReference type="AlphaFoldDB" id="A0A1E3QL96"/>
<dbReference type="RefSeq" id="XP_018983783.1">
    <property type="nucleotide sequence ID" value="XM_019131334.1"/>
</dbReference>
<feature type="non-terminal residue" evidence="2">
    <location>
        <position position="153"/>
    </location>
</feature>
<keyword evidence="3" id="KW-1185">Reference proteome</keyword>
<evidence type="ECO:0000259" key="1">
    <source>
        <dbReference type="Pfam" id="PF03061"/>
    </source>
</evidence>
<reference evidence="3" key="1">
    <citation type="submission" date="2016-05" db="EMBL/GenBank/DDBJ databases">
        <title>Comparative genomics of biotechnologically important yeasts.</title>
        <authorList>
            <consortium name="DOE Joint Genome Institute"/>
            <person name="Riley R."/>
            <person name="Haridas S."/>
            <person name="Wolfe K.H."/>
            <person name="Lopes M.R."/>
            <person name="Hittinger C.T."/>
            <person name="Goker M."/>
            <person name="Salamov A."/>
            <person name="Wisecaver J."/>
            <person name="Long T.M."/>
            <person name="Aerts A.L."/>
            <person name="Barry K."/>
            <person name="Choi C."/>
            <person name="Clum A."/>
            <person name="Coughlan A.Y."/>
            <person name="Deshpande S."/>
            <person name="Douglass A.P."/>
            <person name="Hanson S.J."/>
            <person name="Klenk H.-P."/>
            <person name="Labutti K."/>
            <person name="Lapidus A."/>
            <person name="Lindquist E."/>
            <person name="Lipzen A."/>
            <person name="Meier-Kolthoff J.P."/>
            <person name="Ohm R.A."/>
            <person name="Otillar R.P."/>
            <person name="Pangilinan J."/>
            <person name="Peng Y."/>
            <person name="Rokas A."/>
            <person name="Rosa C.A."/>
            <person name="Scheuner C."/>
            <person name="Sibirny A.A."/>
            <person name="Slot J.C."/>
            <person name="Stielow J.B."/>
            <person name="Sun H."/>
            <person name="Kurtzman C.P."/>
            <person name="Blackwell M."/>
            <person name="Grigoriev I.V."/>
            <person name="Jeffries T.W."/>
        </authorList>
    </citation>
    <scope>NUCLEOTIDE SEQUENCE [LARGE SCALE GENOMIC DNA]</scope>
    <source>
        <strain evidence="3">NRRL Y-12698</strain>
    </source>
</reference>
<protein>
    <recommendedName>
        <fullName evidence="1">Thioesterase domain-containing protein</fullName>
    </recommendedName>
</protein>
<feature type="domain" description="Thioesterase" evidence="1">
    <location>
        <begin position="55"/>
        <end position="123"/>
    </location>
</feature>
<dbReference type="OrthoDB" id="506431at2759"/>
<dbReference type="SUPFAM" id="SSF54637">
    <property type="entry name" value="Thioesterase/thiol ester dehydrase-isomerase"/>
    <property type="match status" value="1"/>
</dbReference>
<name>A0A1E3QL96_9ASCO</name>
<dbReference type="Proteomes" id="UP000094336">
    <property type="component" value="Unassembled WGS sequence"/>
</dbReference>
<dbReference type="InterPro" id="IPR052061">
    <property type="entry name" value="PTE-AB_protein"/>
</dbReference>
<dbReference type="GeneID" id="30149187"/>
<dbReference type="PANTHER" id="PTHR47260:SF4">
    <property type="entry name" value="MIOREX COMPLEX COMPONENT 3"/>
    <property type="match status" value="1"/>
</dbReference>
<gene>
    <name evidence="2" type="ORF">BABINDRAFT_24586</name>
</gene>
<proteinExistence type="predicted"/>
<dbReference type="PANTHER" id="PTHR47260">
    <property type="entry name" value="UPF0644 PROTEIN PB2B4.06"/>
    <property type="match status" value="1"/>
</dbReference>
<dbReference type="EMBL" id="KV454435">
    <property type="protein sequence ID" value="ODQ78455.1"/>
    <property type="molecule type" value="Genomic_DNA"/>
</dbReference>
<dbReference type="InterPro" id="IPR029069">
    <property type="entry name" value="HotDog_dom_sf"/>
</dbReference>
<dbReference type="Gene3D" id="3.10.129.10">
    <property type="entry name" value="Hotdog Thioesterase"/>
    <property type="match status" value="1"/>
</dbReference>
<dbReference type="STRING" id="984486.A0A1E3QL96"/>
<organism evidence="2 3">
    <name type="scientific">Babjeviella inositovora NRRL Y-12698</name>
    <dbReference type="NCBI Taxonomy" id="984486"/>
    <lineage>
        <taxon>Eukaryota</taxon>
        <taxon>Fungi</taxon>
        <taxon>Dikarya</taxon>
        <taxon>Ascomycota</taxon>
        <taxon>Saccharomycotina</taxon>
        <taxon>Pichiomycetes</taxon>
        <taxon>Serinales incertae sedis</taxon>
        <taxon>Babjeviella</taxon>
    </lineage>
</organism>
<feature type="non-terminal residue" evidence="2">
    <location>
        <position position="1"/>
    </location>
</feature>
<accession>A0A1E3QL96</accession>